<dbReference type="PANTHER" id="PTHR33110">
    <property type="entry name" value="F-BOX/KELCH-REPEAT PROTEIN-RELATED"/>
    <property type="match status" value="1"/>
</dbReference>
<dbReference type="Proteomes" id="UP000032180">
    <property type="component" value="Chromosome 4"/>
</dbReference>
<sequence length="285" mass="32159">MEKMASLPSLHLLRLVLLLLPCQADRVRLRAAGAAQPQQQRLSPPLPWLALRDGGLIDIHGGDPVRLSDAVRRVIRESKYYIPIDIHTAFVKAALSWPLHSDPVVAVRVLEGTAVVISISSCPYRTRDEEKVHVAEIAFCHGKLYALTEQEVLHVLELHTCRLDEPNSSSGFRQLIPNDSNQESVMYIKQEEDNDSCFLVIRYLVESNGRLLMVRRWMSVPPNAPLGYEDRTCWFEVFEADFTRVHQQWRKVDSLGDEAIFLSAECSKSVLASQCASGVRQDITS</sequence>
<proteinExistence type="predicted"/>
<reference evidence="3" key="3">
    <citation type="submission" date="2015-04" db="UniProtKB">
        <authorList>
            <consortium name="EnsemblPlants"/>
        </authorList>
    </citation>
    <scope>IDENTIFICATION</scope>
</reference>
<dbReference type="eggNOG" id="ENOG502T28V">
    <property type="taxonomic scope" value="Eukaryota"/>
</dbReference>
<organism evidence="3 4">
    <name type="scientific">Leersia perrieri</name>
    <dbReference type="NCBI Taxonomy" id="77586"/>
    <lineage>
        <taxon>Eukaryota</taxon>
        <taxon>Viridiplantae</taxon>
        <taxon>Streptophyta</taxon>
        <taxon>Embryophyta</taxon>
        <taxon>Tracheophyta</taxon>
        <taxon>Spermatophyta</taxon>
        <taxon>Magnoliopsida</taxon>
        <taxon>Liliopsida</taxon>
        <taxon>Poales</taxon>
        <taxon>Poaceae</taxon>
        <taxon>BOP clade</taxon>
        <taxon>Oryzoideae</taxon>
        <taxon>Oryzeae</taxon>
        <taxon>Oryzinae</taxon>
        <taxon>Leersia</taxon>
    </lineage>
</organism>
<protein>
    <recommendedName>
        <fullName evidence="2">KIB1-4 beta-propeller domain-containing protein</fullName>
    </recommendedName>
</protein>
<feature type="chain" id="PRO_5002348185" description="KIB1-4 beta-propeller domain-containing protein" evidence="1">
    <location>
        <begin position="25"/>
        <end position="285"/>
    </location>
</feature>
<dbReference type="Gramene" id="LPERR04G07920.1">
    <property type="protein sequence ID" value="LPERR04G07920.1"/>
    <property type="gene ID" value="LPERR04G07920"/>
</dbReference>
<keyword evidence="4" id="KW-1185">Reference proteome</keyword>
<dbReference type="InterPro" id="IPR005174">
    <property type="entry name" value="KIB1-4_b-propeller"/>
</dbReference>
<reference evidence="3 4" key="1">
    <citation type="submission" date="2012-08" db="EMBL/GenBank/DDBJ databases">
        <title>Oryza genome evolution.</title>
        <authorList>
            <person name="Wing R.A."/>
        </authorList>
    </citation>
    <scope>NUCLEOTIDE SEQUENCE</scope>
</reference>
<dbReference type="PANTHER" id="PTHR33110:SF143">
    <property type="entry name" value="F-BOX DOMAIN CONTAINING PROTEIN, EXPRESSED"/>
    <property type="match status" value="1"/>
</dbReference>
<evidence type="ECO:0000256" key="1">
    <source>
        <dbReference type="SAM" id="SignalP"/>
    </source>
</evidence>
<evidence type="ECO:0000313" key="4">
    <source>
        <dbReference type="Proteomes" id="UP000032180"/>
    </source>
</evidence>
<feature type="signal peptide" evidence="1">
    <location>
        <begin position="1"/>
        <end position="24"/>
    </location>
</feature>
<dbReference type="HOGENOM" id="CLU_019286_9_1_1"/>
<dbReference type="EnsemblPlants" id="LPERR04G07920.1">
    <property type="protein sequence ID" value="LPERR04G07920.1"/>
    <property type="gene ID" value="LPERR04G07920"/>
</dbReference>
<name>A0A0D9W4F6_9ORYZ</name>
<dbReference type="Pfam" id="PF03478">
    <property type="entry name" value="Beta-prop_KIB1-4"/>
    <property type="match status" value="1"/>
</dbReference>
<dbReference type="AlphaFoldDB" id="A0A0D9W4F6"/>
<evidence type="ECO:0000313" key="3">
    <source>
        <dbReference type="EnsemblPlants" id="LPERR04G07920.1"/>
    </source>
</evidence>
<feature type="domain" description="KIB1-4 beta-propeller" evidence="2">
    <location>
        <begin position="56"/>
        <end position="282"/>
    </location>
</feature>
<accession>A0A0D9W4F6</accession>
<reference evidence="4" key="2">
    <citation type="submission" date="2013-12" db="EMBL/GenBank/DDBJ databases">
        <authorList>
            <person name="Yu Y."/>
            <person name="Lee S."/>
            <person name="de Baynast K."/>
            <person name="Wissotski M."/>
            <person name="Liu L."/>
            <person name="Talag J."/>
            <person name="Goicoechea J."/>
            <person name="Angelova A."/>
            <person name="Jetty R."/>
            <person name="Kudrna D."/>
            <person name="Golser W."/>
            <person name="Rivera L."/>
            <person name="Zhang J."/>
            <person name="Wing R."/>
        </authorList>
    </citation>
    <scope>NUCLEOTIDE SEQUENCE</scope>
</reference>
<keyword evidence="1" id="KW-0732">Signal</keyword>
<evidence type="ECO:0000259" key="2">
    <source>
        <dbReference type="Pfam" id="PF03478"/>
    </source>
</evidence>